<dbReference type="Gene3D" id="1.10.443.10">
    <property type="entry name" value="Intergrase catalytic core"/>
    <property type="match status" value="1"/>
</dbReference>
<organism evidence="3 4">
    <name type="scientific">Heliobacterium chlorum</name>
    <dbReference type="NCBI Taxonomy" id="2698"/>
    <lineage>
        <taxon>Bacteria</taxon>
        <taxon>Bacillati</taxon>
        <taxon>Bacillota</taxon>
        <taxon>Clostridia</taxon>
        <taxon>Eubacteriales</taxon>
        <taxon>Heliobacteriaceae</taxon>
        <taxon>Heliobacterium</taxon>
    </lineage>
</organism>
<accession>A0ABR7T723</accession>
<feature type="domain" description="Tyr recombinase" evidence="2">
    <location>
        <begin position="1"/>
        <end position="109"/>
    </location>
</feature>
<dbReference type="PROSITE" id="PS51898">
    <property type="entry name" value="TYR_RECOMBINASE"/>
    <property type="match status" value="1"/>
</dbReference>
<name>A0ABR7T723_HELCL</name>
<evidence type="ECO:0000256" key="1">
    <source>
        <dbReference type="ARBA" id="ARBA00023172"/>
    </source>
</evidence>
<evidence type="ECO:0000313" key="3">
    <source>
        <dbReference type="EMBL" id="MBC9786557.1"/>
    </source>
</evidence>
<dbReference type="RefSeq" id="WP_188041977.1">
    <property type="nucleotide sequence ID" value="NZ_JACVHF010000047.1"/>
</dbReference>
<comment type="caution">
    <text evidence="3">The sequence shown here is derived from an EMBL/GenBank/DDBJ whole genome shotgun (WGS) entry which is preliminary data.</text>
</comment>
<evidence type="ECO:0000313" key="4">
    <source>
        <dbReference type="Proteomes" id="UP000617402"/>
    </source>
</evidence>
<dbReference type="InterPro" id="IPR011010">
    <property type="entry name" value="DNA_brk_join_enz"/>
</dbReference>
<gene>
    <name evidence="3" type="ORF">H1S01_19060</name>
</gene>
<proteinExistence type="predicted"/>
<evidence type="ECO:0000259" key="2">
    <source>
        <dbReference type="PROSITE" id="PS51898"/>
    </source>
</evidence>
<dbReference type="SUPFAM" id="SSF56349">
    <property type="entry name" value="DNA breaking-rejoining enzymes"/>
    <property type="match status" value="1"/>
</dbReference>
<sequence>MTVRISDTQITDRKGQITVRNGKGGKYREIPLNNDVRKVLALYLAEYPRLANDYLFFTNRSPKMTTRAAQVIVEKYKELTGIAHLNCHSCIPSVISWLLIRYRWMSLLG</sequence>
<protein>
    <submittedName>
        <fullName evidence="3">Tyrosine-type recombinase/integrase</fullName>
    </submittedName>
</protein>
<keyword evidence="4" id="KW-1185">Reference proteome</keyword>
<dbReference type="InterPro" id="IPR002104">
    <property type="entry name" value="Integrase_catalytic"/>
</dbReference>
<dbReference type="InterPro" id="IPR013762">
    <property type="entry name" value="Integrase-like_cat_sf"/>
</dbReference>
<keyword evidence="1" id="KW-0233">DNA recombination</keyword>
<reference evidence="3 4" key="1">
    <citation type="submission" date="2020-07" db="EMBL/GenBank/DDBJ databases">
        <title>Draft whole-genome sequence of Heliobacterium chlorum DSM 3682, type strain.</title>
        <authorList>
            <person name="Kyndt J.A."/>
            <person name="Meyer T.E."/>
            <person name="Imhoff J.F."/>
        </authorList>
    </citation>
    <scope>NUCLEOTIDE SEQUENCE [LARGE SCALE GENOMIC DNA]</scope>
    <source>
        <strain evidence="3 4">DSM 3682</strain>
    </source>
</reference>
<dbReference type="EMBL" id="JACVHF010000047">
    <property type="protein sequence ID" value="MBC9786557.1"/>
    <property type="molecule type" value="Genomic_DNA"/>
</dbReference>
<dbReference type="Proteomes" id="UP000617402">
    <property type="component" value="Unassembled WGS sequence"/>
</dbReference>
<dbReference type="Pfam" id="PF00589">
    <property type="entry name" value="Phage_integrase"/>
    <property type="match status" value="1"/>
</dbReference>